<dbReference type="InterPro" id="IPR036388">
    <property type="entry name" value="WH-like_DNA-bd_sf"/>
</dbReference>
<accession>A0A5Q5BSQ3</accession>
<dbReference type="GO" id="GO:0006950">
    <property type="term" value="P:response to stress"/>
    <property type="evidence" value="ECO:0007669"/>
    <property type="project" value="TreeGrafter"/>
</dbReference>
<dbReference type="PRINTS" id="PR00598">
    <property type="entry name" value="HTHMARR"/>
</dbReference>
<dbReference type="GO" id="GO:0003700">
    <property type="term" value="F:DNA-binding transcription factor activity"/>
    <property type="evidence" value="ECO:0007669"/>
    <property type="project" value="InterPro"/>
</dbReference>
<geneLocation type="plasmid" evidence="2">
    <name>Plasmid1</name>
</geneLocation>
<dbReference type="InterPro" id="IPR036390">
    <property type="entry name" value="WH_DNA-bd_sf"/>
</dbReference>
<proteinExistence type="predicted"/>
<reference evidence="2" key="1">
    <citation type="submission" date="2006-06" db="EMBL/GenBank/DDBJ databases">
        <title>Complete sequence of plasmid of Mycobacterium sp. MCS.</title>
        <authorList>
            <consortium name="US DOE Joint Genome Institute"/>
            <person name="Copeland A."/>
            <person name="Lucas S."/>
            <person name="Lapidus A."/>
            <person name="Barry K."/>
            <person name="Detter J.C."/>
            <person name="Glavina del Rio T."/>
            <person name="Hammon N."/>
            <person name="Israni S."/>
            <person name="Dalin E."/>
            <person name="Tice H."/>
            <person name="Pitluck S."/>
            <person name="Martinez M."/>
            <person name="Schmutz J."/>
            <person name="Larimer F."/>
            <person name="Land M."/>
            <person name="Hauser L."/>
            <person name="Kyrpides N."/>
            <person name="Kim E."/>
            <person name="Miller C.D."/>
            <person name="Hughes J.E."/>
            <person name="Anderson A.J."/>
            <person name="Sims R.C."/>
            <person name="Richardson P."/>
        </authorList>
    </citation>
    <scope>NUCLEOTIDE SEQUENCE [LARGE SCALE GENOMIC DNA]</scope>
    <source>
        <strain evidence="2">MCS</strain>
        <plasmid evidence="2">Plasmid1</plasmid>
    </source>
</reference>
<dbReference type="PANTHER" id="PTHR33164">
    <property type="entry name" value="TRANSCRIPTIONAL REGULATOR, MARR FAMILY"/>
    <property type="match status" value="1"/>
</dbReference>
<dbReference type="Pfam" id="PF01047">
    <property type="entry name" value="MarR"/>
    <property type="match status" value="1"/>
</dbReference>
<dbReference type="SUPFAM" id="SSF46785">
    <property type="entry name" value="Winged helix' DNA-binding domain"/>
    <property type="match status" value="1"/>
</dbReference>
<dbReference type="InterPro" id="IPR000835">
    <property type="entry name" value="HTH_MarR-typ"/>
</dbReference>
<dbReference type="InterPro" id="IPR039422">
    <property type="entry name" value="MarR/SlyA-like"/>
</dbReference>
<dbReference type="Gene3D" id="1.10.10.10">
    <property type="entry name" value="Winged helix-like DNA-binding domain superfamily/Winged helix DNA-binding domain"/>
    <property type="match status" value="1"/>
</dbReference>
<dbReference type="PANTHER" id="PTHR33164:SF43">
    <property type="entry name" value="HTH-TYPE TRANSCRIPTIONAL REPRESSOR YETL"/>
    <property type="match status" value="1"/>
</dbReference>
<evidence type="ECO:0000259" key="1">
    <source>
        <dbReference type="PROSITE" id="PS50995"/>
    </source>
</evidence>
<name>A0A5Q5BSQ3_MYCSS</name>
<dbReference type="SMART" id="SM00347">
    <property type="entry name" value="HTH_MARR"/>
    <property type="match status" value="1"/>
</dbReference>
<sequence length="219" mass="24040">MSGKKDHRPFAGMIGTRVEMSAEPLINVARDFMSTEKLTMAEQVAAKTREAGPDHDPSSLALPLALYRAVTAFGRVAAEELAPVDLSMSQFNVLTVLKRAERPITMGALADSISVRQASLTSVVDSLTKAGFVTRKVNPRDRRSVVVAISKKGDQFMTEFLPGHYDFLQRLFAGIKPRHRQQLLARLDELIDCLEAYPTDTQKAIRSSLSQAAAGQTRP</sequence>
<dbReference type="AlphaFoldDB" id="A0A5Q5BSQ3"/>
<dbReference type="PROSITE" id="PS50995">
    <property type="entry name" value="HTH_MARR_2"/>
    <property type="match status" value="1"/>
</dbReference>
<evidence type="ECO:0000313" key="2">
    <source>
        <dbReference type="EMBL" id="ABG11546.1"/>
    </source>
</evidence>
<dbReference type="EMBL" id="CP000385">
    <property type="protein sequence ID" value="ABG11546.1"/>
    <property type="molecule type" value="Genomic_DNA"/>
</dbReference>
<protein>
    <submittedName>
        <fullName evidence="2">Transcriptional regulator, MarR family</fullName>
    </submittedName>
</protein>
<gene>
    <name evidence="2" type="ordered locus">Mmcs_5446</name>
</gene>
<dbReference type="KEGG" id="mmc:Mmcs_5446"/>
<organism evidence="2">
    <name type="scientific">Mycobacterium sp. (strain MCS)</name>
    <dbReference type="NCBI Taxonomy" id="164756"/>
    <lineage>
        <taxon>Bacteria</taxon>
        <taxon>Bacillati</taxon>
        <taxon>Actinomycetota</taxon>
        <taxon>Actinomycetes</taxon>
        <taxon>Mycobacteriales</taxon>
        <taxon>Mycobacteriaceae</taxon>
        <taxon>Mycobacterium</taxon>
    </lineage>
</organism>
<keyword evidence="2" id="KW-0614">Plasmid</keyword>
<feature type="domain" description="HTH marR-type" evidence="1">
    <location>
        <begin position="59"/>
        <end position="192"/>
    </location>
</feature>